<dbReference type="SMART" id="SM00891">
    <property type="entry name" value="ERCC4"/>
    <property type="match status" value="1"/>
</dbReference>
<proteinExistence type="predicted"/>
<dbReference type="SUPFAM" id="SSF52980">
    <property type="entry name" value="Restriction endonuclease-like"/>
    <property type="match status" value="1"/>
</dbReference>
<feature type="non-terminal residue" evidence="3">
    <location>
        <position position="193"/>
    </location>
</feature>
<evidence type="ECO:0000313" key="3">
    <source>
        <dbReference type="EMBL" id="GAG27372.1"/>
    </source>
</evidence>
<dbReference type="AlphaFoldDB" id="X0WVZ8"/>
<gene>
    <name evidence="3" type="ORF">S01H1_52064</name>
</gene>
<dbReference type="EMBL" id="BARS01033635">
    <property type="protein sequence ID" value="GAG27372.1"/>
    <property type="molecule type" value="Genomic_DNA"/>
</dbReference>
<evidence type="ECO:0000259" key="2">
    <source>
        <dbReference type="SMART" id="SM00891"/>
    </source>
</evidence>
<feature type="domain" description="ERCC4" evidence="2">
    <location>
        <begin position="2"/>
        <end position="94"/>
    </location>
</feature>
<dbReference type="InterPro" id="IPR011335">
    <property type="entry name" value="Restrct_endonuc-II-like"/>
</dbReference>
<dbReference type="GO" id="GO:0000727">
    <property type="term" value="P:double-strand break repair via break-induced replication"/>
    <property type="evidence" value="ECO:0007669"/>
    <property type="project" value="TreeGrafter"/>
</dbReference>
<evidence type="ECO:0000256" key="1">
    <source>
        <dbReference type="ARBA" id="ARBA00022801"/>
    </source>
</evidence>
<dbReference type="InterPro" id="IPR033309">
    <property type="entry name" value="Mus81"/>
</dbReference>
<protein>
    <recommendedName>
        <fullName evidence="2">ERCC4 domain-containing protein</fullName>
    </recommendedName>
</protein>
<name>X0WVZ8_9ZZZZ</name>
<dbReference type="GO" id="GO:0031573">
    <property type="term" value="P:mitotic intra-S DNA damage checkpoint signaling"/>
    <property type="evidence" value="ECO:0007669"/>
    <property type="project" value="TreeGrafter"/>
</dbReference>
<dbReference type="InterPro" id="IPR006166">
    <property type="entry name" value="ERCC4_domain"/>
</dbReference>
<dbReference type="PANTHER" id="PTHR13451:SF0">
    <property type="entry name" value="CROSSOVER JUNCTION ENDONUCLEASE MUS81"/>
    <property type="match status" value="1"/>
</dbReference>
<dbReference type="GO" id="GO:0048257">
    <property type="term" value="F:3'-flap endonuclease activity"/>
    <property type="evidence" value="ECO:0007669"/>
    <property type="project" value="TreeGrafter"/>
</dbReference>
<dbReference type="Pfam" id="PF02732">
    <property type="entry name" value="ERCC4"/>
    <property type="match status" value="1"/>
</dbReference>
<dbReference type="PANTHER" id="PTHR13451">
    <property type="entry name" value="CLASS II CROSSOVER JUNCTION ENDONUCLEASE MUS81"/>
    <property type="match status" value="1"/>
</dbReference>
<dbReference type="Gene3D" id="3.40.50.10130">
    <property type="match status" value="1"/>
</dbReference>
<dbReference type="GO" id="GO:0000712">
    <property type="term" value="P:resolution of meiotic recombination intermediates"/>
    <property type="evidence" value="ECO:0007669"/>
    <property type="project" value="TreeGrafter"/>
</dbReference>
<reference evidence="3" key="1">
    <citation type="journal article" date="2014" name="Front. Microbiol.">
        <title>High frequency of phylogenetically diverse reductive dehalogenase-homologous genes in deep subseafloor sedimentary metagenomes.</title>
        <authorList>
            <person name="Kawai M."/>
            <person name="Futagami T."/>
            <person name="Toyoda A."/>
            <person name="Takaki Y."/>
            <person name="Nishi S."/>
            <person name="Hori S."/>
            <person name="Arai W."/>
            <person name="Tsubouchi T."/>
            <person name="Morono Y."/>
            <person name="Uchiyama I."/>
            <person name="Ito T."/>
            <person name="Fujiyama A."/>
            <person name="Inagaki F."/>
            <person name="Takami H."/>
        </authorList>
    </citation>
    <scope>NUCLEOTIDE SEQUENCE</scope>
    <source>
        <strain evidence="3">Expedition CK06-06</strain>
    </source>
</reference>
<accession>X0WVZ8</accession>
<organism evidence="3">
    <name type="scientific">marine sediment metagenome</name>
    <dbReference type="NCBI Taxonomy" id="412755"/>
    <lineage>
        <taxon>unclassified sequences</taxon>
        <taxon>metagenomes</taxon>
        <taxon>ecological metagenomes</taxon>
    </lineage>
</organism>
<dbReference type="GO" id="GO:0008821">
    <property type="term" value="F:crossover junction DNA endonuclease activity"/>
    <property type="evidence" value="ECO:0007669"/>
    <property type="project" value="InterPro"/>
</dbReference>
<dbReference type="GO" id="GO:0048476">
    <property type="term" value="C:Holliday junction resolvase complex"/>
    <property type="evidence" value="ECO:0007669"/>
    <property type="project" value="TreeGrafter"/>
</dbReference>
<keyword evidence="1" id="KW-0378">Hydrolase</keyword>
<dbReference type="GO" id="GO:0006308">
    <property type="term" value="P:DNA catabolic process"/>
    <property type="evidence" value="ECO:0007669"/>
    <property type="project" value="InterPro"/>
</dbReference>
<dbReference type="GO" id="GO:0005634">
    <property type="term" value="C:nucleus"/>
    <property type="evidence" value="ECO:0007669"/>
    <property type="project" value="TreeGrafter"/>
</dbReference>
<sequence>MKIIVDNREHTLIKLLNALSNDYEFTDTIEISKLDIGDVAIHSDEGEELLILERKNIADLASSIRDGRYAEQSYRLNGNSLHNHNIIYLIEGRISQYNSKYTKIQPGTLYTTMFSINYFKGFSVFRTFDVSESAEFILRLTDKLRREQMKYGYYHDKHISKPVNYVDVIKKTKKDNITSHNIGPIILSQIPNV</sequence>
<comment type="caution">
    <text evidence="3">The sequence shown here is derived from an EMBL/GenBank/DDBJ whole genome shotgun (WGS) entry which is preliminary data.</text>
</comment>
<dbReference type="GO" id="GO:0003677">
    <property type="term" value="F:DNA binding"/>
    <property type="evidence" value="ECO:0007669"/>
    <property type="project" value="InterPro"/>
</dbReference>